<evidence type="ECO:0000256" key="2">
    <source>
        <dbReference type="SAM" id="Phobius"/>
    </source>
</evidence>
<dbReference type="InterPro" id="IPR021373">
    <property type="entry name" value="DUF2993"/>
</dbReference>
<evidence type="ECO:0000313" key="3">
    <source>
        <dbReference type="EMBL" id="GHC87474.1"/>
    </source>
</evidence>
<dbReference type="AlphaFoldDB" id="A0A919C8Z7"/>
<evidence type="ECO:0008006" key="5">
    <source>
        <dbReference type="Google" id="ProtNLM"/>
    </source>
</evidence>
<protein>
    <recommendedName>
        <fullName evidence="5">DUF2993 domain-containing protein</fullName>
    </recommendedName>
</protein>
<dbReference type="Pfam" id="PF11209">
    <property type="entry name" value="LmeA"/>
    <property type="match status" value="1"/>
</dbReference>
<accession>A0A919C8Z7</accession>
<keyword evidence="2" id="KW-0472">Membrane</keyword>
<reference evidence="3" key="2">
    <citation type="submission" date="2020-09" db="EMBL/GenBank/DDBJ databases">
        <authorList>
            <person name="Sun Q."/>
            <person name="Ohkuma M."/>
        </authorList>
    </citation>
    <scope>NUCLEOTIDE SEQUENCE</scope>
    <source>
        <strain evidence="3">JCM 4637</strain>
    </source>
</reference>
<name>A0A919C8Z7_9ACTN</name>
<evidence type="ECO:0000256" key="1">
    <source>
        <dbReference type="SAM" id="MobiDB-lite"/>
    </source>
</evidence>
<feature type="transmembrane region" description="Helical" evidence="2">
    <location>
        <begin position="88"/>
        <end position="110"/>
    </location>
</feature>
<evidence type="ECO:0000313" key="4">
    <source>
        <dbReference type="Proteomes" id="UP000638353"/>
    </source>
</evidence>
<reference evidence="3" key="1">
    <citation type="journal article" date="2014" name="Int. J. Syst. Evol. Microbiol.">
        <title>Complete genome sequence of Corynebacterium casei LMG S-19264T (=DSM 44701T), isolated from a smear-ripened cheese.</title>
        <authorList>
            <consortium name="US DOE Joint Genome Institute (JGI-PGF)"/>
            <person name="Walter F."/>
            <person name="Albersmeier A."/>
            <person name="Kalinowski J."/>
            <person name="Ruckert C."/>
        </authorList>
    </citation>
    <scope>NUCLEOTIDE SEQUENCE</scope>
    <source>
        <strain evidence="3">JCM 4637</strain>
    </source>
</reference>
<sequence>MRPPTRMTAHPDHPHDNTGHSDTSHGGLPHTGRPRNPYDELAALAPPEPDYAAYEPDERLLGLGLKSDDDDEDDDAWEPPNHRGRSRFGAIPVVFKVAVTLLVVCAFLLLGDRFAVMYAQDKAEEKLKDTMHLATRPEVDIHGFPFLTQVFDKRLDRVDVAVPDVAADRVSIAEVRATARDISIVGSLPTSIQGAVIGSVDGDVLLSFDDLNRELGSSQAKFKKDGENRIKVSGELPIAGTKVLLGAEAHIKRDGDQAVSTTISNMRVDIPGLITYRPGKDRATSGLRLHPEAAARLAKEGAKIKSLLAVPAVVERLGVPKEWVDKALHSEEELHRLTGSPRFVQQLMKLNLVDVVADHPWLLKKVGIDPKMIASLLAMRPPELSEKLSMSFRLPKTPGELRLRDIKVEPEGIRADLNGTGLTFGDVAGK</sequence>
<organism evidence="3 4">
    <name type="scientific">Streptomyces finlayi</name>
    <dbReference type="NCBI Taxonomy" id="67296"/>
    <lineage>
        <taxon>Bacteria</taxon>
        <taxon>Bacillati</taxon>
        <taxon>Actinomycetota</taxon>
        <taxon>Actinomycetes</taxon>
        <taxon>Kitasatosporales</taxon>
        <taxon>Streptomycetaceae</taxon>
        <taxon>Streptomyces</taxon>
    </lineage>
</organism>
<feature type="compositionally biased region" description="Low complexity" evidence="1">
    <location>
        <begin position="39"/>
        <end position="54"/>
    </location>
</feature>
<dbReference type="Proteomes" id="UP000638353">
    <property type="component" value="Unassembled WGS sequence"/>
</dbReference>
<gene>
    <name evidence="3" type="ORF">GCM10010334_19410</name>
</gene>
<keyword evidence="2" id="KW-0812">Transmembrane</keyword>
<feature type="compositionally biased region" description="Acidic residues" evidence="1">
    <location>
        <begin position="68"/>
        <end position="77"/>
    </location>
</feature>
<feature type="region of interest" description="Disordered" evidence="1">
    <location>
        <begin position="1"/>
        <end position="83"/>
    </location>
</feature>
<feature type="compositionally biased region" description="Basic and acidic residues" evidence="1">
    <location>
        <begin position="9"/>
        <end position="23"/>
    </location>
</feature>
<dbReference type="EMBL" id="BMVC01000003">
    <property type="protein sequence ID" value="GHC87474.1"/>
    <property type="molecule type" value="Genomic_DNA"/>
</dbReference>
<comment type="caution">
    <text evidence="3">The sequence shown here is derived from an EMBL/GenBank/DDBJ whole genome shotgun (WGS) entry which is preliminary data.</text>
</comment>
<keyword evidence="2" id="KW-1133">Transmembrane helix</keyword>
<proteinExistence type="predicted"/>